<evidence type="ECO:0000313" key="2">
    <source>
        <dbReference type="EMBL" id="CAK7347268.1"/>
    </source>
</evidence>
<dbReference type="GO" id="GO:0035196">
    <property type="term" value="P:miRNA processing"/>
    <property type="evidence" value="ECO:0007669"/>
    <property type="project" value="InterPro"/>
</dbReference>
<evidence type="ECO:0000256" key="1">
    <source>
        <dbReference type="SAM" id="MobiDB-lite"/>
    </source>
</evidence>
<evidence type="ECO:0000313" key="3">
    <source>
        <dbReference type="Proteomes" id="UP001314170"/>
    </source>
</evidence>
<dbReference type="Pfam" id="PF15502">
    <property type="entry name" value="MPLKIP"/>
    <property type="match status" value="1"/>
</dbReference>
<protein>
    <submittedName>
        <fullName evidence="2">Uncharacterized protein</fullName>
    </submittedName>
</protein>
<dbReference type="InterPro" id="IPR039292">
    <property type="entry name" value="SICKLE"/>
</dbReference>
<sequence length="348" mass="37603">MEDSEKRRERLELMRAIAAQAETSNNGETSDVQGLLANPLLESPANLAREESSATPRFDFYTDPSAAFSANRKRSATGNQVAREIKVTLGCLQLKGHSIECGQKPLCEGGQMNPEVTPSRAYQMQNNYSPANQMQSNYSPNQRMYRGRGPYHNTASYRSPRGFASPFPMNQGPPTEMWSGSDGPTSYYSSAPHIGLSSPYPIRQGNPGSGLVGSSPSPVSGYRGSPASSGRGQEHWHSNSGFGWSGGRGQGFRSRGFAPNETLGPDCFYDNSMVEDPWQHLEPVLWRGLDDLGNNLNGSGPSNSWLPKSISMKKPRVSESSTKSTSGQSLAEYLAASFNEAANNASSG</sequence>
<organism evidence="2 3">
    <name type="scientific">Dovyalis caffra</name>
    <dbReference type="NCBI Taxonomy" id="77055"/>
    <lineage>
        <taxon>Eukaryota</taxon>
        <taxon>Viridiplantae</taxon>
        <taxon>Streptophyta</taxon>
        <taxon>Embryophyta</taxon>
        <taxon>Tracheophyta</taxon>
        <taxon>Spermatophyta</taxon>
        <taxon>Magnoliopsida</taxon>
        <taxon>eudicotyledons</taxon>
        <taxon>Gunneridae</taxon>
        <taxon>Pentapetalae</taxon>
        <taxon>rosids</taxon>
        <taxon>fabids</taxon>
        <taxon>Malpighiales</taxon>
        <taxon>Salicaceae</taxon>
        <taxon>Flacourtieae</taxon>
        <taxon>Dovyalis</taxon>
    </lineage>
</organism>
<dbReference type="Proteomes" id="UP001314170">
    <property type="component" value="Unassembled WGS sequence"/>
</dbReference>
<feature type="region of interest" description="Disordered" evidence="1">
    <location>
        <begin position="143"/>
        <end position="184"/>
    </location>
</feature>
<feature type="compositionally biased region" description="Low complexity" evidence="1">
    <location>
        <begin position="212"/>
        <end position="226"/>
    </location>
</feature>
<dbReference type="EMBL" id="CAWUPB010001173">
    <property type="protein sequence ID" value="CAK7347268.1"/>
    <property type="molecule type" value="Genomic_DNA"/>
</dbReference>
<feature type="region of interest" description="Disordered" evidence="1">
    <location>
        <begin position="198"/>
        <end position="247"/>
    </location>
</feature>
<name>A0AAV1SA82_9ROSI</name>
<dbReference type="PANTHER" id="PTHR36054">
    <property type="entry name" value="PROTEIN SICKLE"/>
    <property type="match status" value="1"/>
</dbReference>
<dbReference type="AlphaFoldDB" id="A0AAV1SA82"/>
<dbReference type="PANTHER" id="PTHR36054:SF2">
    <property type="entry name" value="PROTEIN SICKLE"/>
    <property type="match status" value="1"/>
</dbReference>
<keyword evidence="3" id="KW-1185">Reference proteome</keyword>
<comment type="caution">
    <text evidence="2">The sequence shown here is derived from an EMBL/GenBank/DDBJ whole genome shotgun (WGS) entry which is preliminary data.</text>
</comment>
<gene>
    <name evidence="2" type="ORF">DCAF_LOCUS19952</name>
</gene>
<feature type="compositionally biased region" description="Low complexity" evidence="1">
    <location>
        <begin position="318"/>
        <end position="327"/>
    </location>
</feature>
<dbReference type="GO" id="GO:0000398">
    <property type="term" value="P:mRNA splicing, via spliceosome"/>
    <property type="evidence" value="ECO:0007669"/>
    <property type="project" value="InterPro"/>
</dbReference>
<accession>A0AAV1SA82</accession>
<dbReference type="InterPro" id="IPR028265">
    <property type="entry name" value="TTDN1/SICKLE"/>
</dbReference>
<feature type="region of interest" description="Disordered" evidence="1">
    <location>
        <begin position="299"/>
        <end position="327"/>
    </location>
</feature>
<reference evidence="2 3" key="1">
    <citation type="submission" date="2024-01" db="EMBL/GenBank/DDBJ databases">
        <authorList>
            <person name="Waweru B."/>
        </authorList>
    </citation>
    <scope>NUCLEOTIDE SEQUENCE [LARGE SCALE GENOMIC DNA]</scope>
</reference>
<proteinExistence type="predicted"/>